<dbReference type="SUPFAM" id="SSF51412">
    <property type="entry name" value="Inosine monophosphate dehydrogenase (IMPDH)"/>
    <property type="match status" value="1"/>
</dbReference>
<proteinExistence type="predicted"/>
<dbReference type="NCBIfam" id="TIGR02814">
    <property type="entry name" value="pfaD_fam"/>
    <property type="match status" value="1"/>
</dbReference>
<dbReference type="InterPro" id="IPR016035">
    <property type="entry name" value="Acyl_Trfase/lysoPLipase"/>
</dbReference>
<dbReference type="EMBL" id="WIVT01000029">
    <property type="protein sequence ID" value="MQU18566.1"/>
    <property type="molecule type" value="Genomic_DNA"/>
</dbReference>
<dbReference type="PANTHER" id="PTHR42681">
    <property type="entry name" value="MALONYL-COA-ACYL CARRIER PROTEIN TRANSACYLASE, MITOCHONDRIAL"/>
    <property type="match status" value="1"/>
</dbReference>
<dbReference type="InterPro" id="IPR014043">
    <property type="entry name" value="Acyl_transferase_dom"/>
</dbReference>
<dbReference type="Pfam" id="PF00698">
    <property type="entry name" value="Acyl_transf_1"/>
    <property type="match status" value="1"/>
</dbReference>
<sequence>MKTLLFPGQGTQYKGMGGQLWNDFPELDDIASSLLGYSLKKLCLEDPDNQLRLTQYTQPALFVVSSMHYYRARESNLVHEAVVGHSVGEFAALLAAGCFDFETGLRLVQKRGQLMSQTGAGSMAAVLGLPANEVQNLLNALGLKSVSLANFNSPTQSVIAGDTPSILAAEQYLSKQGVHCIVLNVSAAFHSPHMLPAQALFADFLTTFSFNDPSLLVIANATAQPYLSGQVVSLLARQVASPVLWVDSIRYLIAQGDFTYEEIGATPERAGSYVLSKLVDEIQRTTPSPPLQHSPTKPAYAPPVMTPEHSHTEAQRLGSALFRERYGLKYAYVAGGMLRGISSPALVARMAHAGMLAYLGTAGMSLAEVENAIKDLQDTLSNNEPYGLNLMADPALPGNDRALVSLFLKCQVQHLEVSWFDKITAALVLFRVKGLRRNATIIQCTHRILAKVTNLSIAQAFMSPAPDYLVQDLLNEGAITADEAAMAKHIPMSDDLCVQTDSGGMNARGSPFVLFPAVQELRQVMTKRFEYQGAITLGLAGSIGTPSAVGIAFMLGADFILTGSINQCTVESGATDNVKSLLEKAGIGDMTYAPSHLLRETDSTIQVLNSRSLFTARATWLTTLYQRHNCLEDIPPSERTSLERDVFRQPLTEVWNELLQKLIKEHRYQDIKHAQSNPKVRMAHVFREYWRYSMDLALSSSGADQLNYQIQTGTALGAFNQWSRNTHLQPWQHRHVDAIALALLNGATEDRRVGL</sequence>
<keyword evidence="2" id="KW-0808">Transferase</keyword>
<dbReference type="InterPro" id="IPR001227">
    <property type="entry name" value="Ac_transferase_dom_sf"/>
</dbReference>
<comment type="caution">
    <text evidence="7">The sequence shown here is derived from an EMBL/GenBank/DDBJ whole genome shotgun (WGS) entry which is preliminary data.</text>
</comment>
<dbReference type="InterPro" id="IPR016036">
    <property type="entry name" value="Malonyl_transacylase_ACP-bd"/>
</dbReference>
<evidence type="ECO:0000256" key="2">
    <source>
        <dbReference type="ARBA" id="ARBA00022679"/>
    </source>
</evidence>
<protein>
    <recommendedName>
        <fullName evidence="1">[acyl-carrier-protein] S-malonyltransferase</fullName>
        <ecNumber evidence="1">2.3.1.39</ecNumber>
    </recommendedName>
</protein>
<evidence type="ECO:0000313" key="9">
    <source>
        <dbReference type="EMBL" id="MQU28584.1"/>
    </source>
</evidence>
<dbReference type="GO" id="GO:0004314">
    <property type="term" value="F:[acyl-carrier-protein] S-malonyltransferase activity"/>
    <property type="evidence" value="ECO:0007669"/>
    <property type="project" value="UniProtKB-EC"/>
</dbReference>
<accession>A0A6A7YVF8</accession>
<dbReference type="GO" id="GO:0006633">
    <property type="term" value="P:fatty acid biosynthetic process"/>
    <property type="evidence" value="ECO:0007669"/>
    <property type="project" value="TreeGrafter"/>
</dbReference>
<dbReference type="GO" id="GO:0005829">
    <property type="term" value="C:cytosol"/>
    <property type="evidence" value="ECO:0007669"/>
    <property type="project" value="TreeGrafter"/>
</dbReference>
<evidence type="ECO:0000313" key="7">
    <source>
        <dbReference type="EMBL" id="MQT81012.1"/>
    </source>
</evidence>
<organism evidence="7">
    <name type="scientific">Pseudomonas helleri</name>
    <dbReference type="NCBI Taxonomy" id="1608996"/>
    <lineage>
        <taxon>Bacteria</taxon>
        <taxon>Pseudomonadati</taxon>
        <taxon>Pseudomonadota</taxon>
        <taxon>Gammaproteobacteria</taxon>
        <taxon>Pseudomonadales</taxon>
        <taxon>Pseudomonadaceae</taxon>
        <taxon>Pseudomonas</taxon>
    </lineage>
</organism>
<evidence type="ECO:0000256" key="3">
    <source>
        <dbReference type="ARBA" id="ARBA00023315"/>
    </source>
</evidence>
<dbReference type="EMBL" id="WIVW01000035">
    <property type="protein sequence ID" value="MQU28584.1"/>
    <property type="molecule type" value="Genomic_DNA"/>
</dbReference>
<dbReference type="Proteomes" id="UP000437970">
    <property type="component" value="Unassembled WGS sequence"/>
</dbReference>
<comment type="catalytic activity">
    <reaction evidence="4">
        <text>holo-[ACP] + malonyl-CoA = malonyl-[ACP] + CoA</text>
        <dbReference type="Rhea" id="RHEA:41792"/>
        <dbReference type="Rhea" id="RHEA-COMP:9623"/>
        <dbReference type="Rhea" id="RHEA-COMP:9685"/>
        <dbReference type="ChEBI" id="CHEBI:57287"/>
        <dbReference type="ChEBI" id="CHEBI:57384"/>
        <dbReference type="ChEBI" id="CHEBI:64479"/>
        <dbReference type="ChEBI" id="CHEBI:78449"/>
        <dbReference type="EC" id="2.3.1.39"/>
    </reaction>
</comment>
<dbReference type="Gene3D" id="3.40.366.10">
    <property type="entry name" value="Malonyl-Coenzyme A Acyl Carrier Protein, domain 2"/>
    <property type="match status" value="1"/>
</dbReference>
<evidence type="ECO:0000313" key="8">
    <source>
        <dbReference type="EMBL" id="MQU18566.1"/>
    </source>
</evidence>
<evidence type="ECO:0000256" key="1">
    <source>
        <dbReference type="ARBA" id="ARBA00013258"/>
    </source>
</evidence>
<dbReference type="Gene3D" id="3.20.20.70">
    <property type="entry name" value="Aldolase class I"/>
    <property type="match status" value="1"/>
</dbReference>
<reference evidence="10 11" key="1">
    <citation type="submission" date="2019-10" db="EMBL/GenBank/DDBJ databases">
        <title>Evaluation of single-gene subtyping targets for Pseudomonas.</title>
        <authorList>
            <person name="Reichler S.J."/>
            <person name="Orsi R.H."/>
            <person name="Wiedmann M."/>
            <person name="Martin N.H."/>
            <person name="Murphy S.I."/>
        </authorList>
    </citation>
    <scope>NUCLEOTIDE SEQUENCE</scope>
    <source>
        <strain evidence="6 12">FSL R10-0802</strain>
        <strain evidence="8 11">FSL R10-1594</strain>
        <strain evidence="9 10">FSL R10-1984</strain>
        <strain evidence="7">FSL R10-2339</strain>
    </source>
</reference>
<gene>
    <name evidence="8" type="ORF">GHN41_19240</name>
    <name evidence="7" type="ORF">GHN86_13185</name>
    <name evidence="6" type="ORF">GHN94_18190</name>
    <name evidence="9" type="ORF">GHO29_19075</name>
</gene>
<evidence type="ECO:0000259" key="5">
    <source>
        <dbReference type="SMART" id="SM00827"/>
    </source>
</evidence>
<dbReference type="SUPFAM" id="SSF52151">
    <property type="entry name" value="FabD/lysophospholipase-like"/>
    <property type="match status" value="1"/>
</dbReference>
<dbReference type="Proteomes" id="UP000443000">
    <property type="component" value="Unassembled WGS sequence"/>
</dbReference>
<dbReference type="Pfam" id="PF21607">
    <property type="entry name" value="FabD_helical_ins"/>
    <property type="match status" value="1"/>
</dbReference>
<dbReference type="InterPro" id="IPR050858">
    <property type="entry name" value="Mal-CoA-ACP_Trans/PKS_FabD"/>
</dbReference>
<name>A0A6A7YVF8_9PSED</name>
<dbReference type="EMBL" id="WIWP01000042">
    <property type="protein sequence ID" value="MQT27744.1"/>
    <property type="molecule type" value="Genomic_DNA"/>
</dbReference>
<dbReference type="Proteomes" id="UP000713985">
    <property type="component" value="Unassembled WGS sequence"/>
</dbReference>
<evidence type="ECO:0000313" key="12">
    <source>
        <dbReference type="Proteomes" id="UP000713985"/>
    </source>
</evidence>
<dbReference type="InterPro" id="IPR049489">
    <property type="entry name" value="FabD-like_helical_ins"/>
</dbReference>
<dbReference type="InterPro" id="IPR014179">
    <property type="entry name" value="PfaD-like_TIM-barrel"/>
</dbReference>
<dbReference type="PANTHER" id="PTHR42681:SF1">
    <property type="entry name" value="MALONYL-COA-ACYL CARRIER PROTEIN TRANSACYLASE, MITOCHONDRIAL"/>
    <property type="match status" value="1"/>
</dbReference>
<feature type="domain" description="Malonyl-CoA:ACP transacylase (MAT)" evidence="5">
    <location>
        <begin position="5"/>
        <end position="341"/>
    </location>
</feature>
<evidence type="ECO:0000313" key="11">
    <source>
        <dbReference type="Proteomes" id="UP000443000"/>
    </source>
</evidence>
<evidence type="ECO:0000313" key="6">
    <source>
        <dbReference type="EMBL" id="MQT27744.1"/>
    </source>
</evidence>
<dbReference type="AlphaFoldDB" id="A0A6A7YVF8"/>
<evidence type="ECO:0000256" key="4">
    <source>
        <dbReference type="ARBA" id="ARBA00048462"/>
    </source>
</evidence>
<dbReference type="OrthoDB" id="9808564at2"/>
<dbReference type="SUPFAM" id="SSF55048">
    <property type="entry name" value="Probable ACP-binding domain of malonyl-CoA ACP transacylase"/>
    <property type="match status" value="1"/>
</dbReference>
<dbReference type="EC" id="2.3.1.39" evidence="1"/>
<dbReference type="RefSeq" id="WP_153381422.1">
    <property type="nucleotide sequence ID" value="NZ_JBITTT010000015.1"/>
</dbReference>
<evidence type="ECO:0000313" key="10">
    <source>
        <dbReference type="Proteomes" id="UP000437970"/>
    </source>
</evidence>
<dbReference type="InterPro" id="IPR013785">
    <property type="entry name" value="Aldolase_TIM"/>
</dbReference>
<dbReference type="SMART" id="SM00827">
    <property type="entry name" value="PKS_AT"/>
    <property type="match status" value="1"/>
</dbReference>
<dbReference type="EMBL" id="WIWC01000019">
    <property type="protein sequence ID" value="MQT81012.1"/>
    <property type="molecule type" value="Genomic_DNA"/>
</dbReference>
<keyword evidence="12" id="KW-1185">Reference proteome</keyword>
<keyword evidence="3" id="KW-0012">Acyltransferase</keyword>
<dbReference type="Gene3D" id="3.30.70.250">
    <property type="entry name" value="Malonyl-CoA ACP transacylase, ACP-binding"/>
    <property type="match status" value="1"/>
</dbReference>